<dbReference type="NCBIfam" id="TIGR00587">
    <property type="entry name" value="nfo"/>
    <property type="match status" value="1"/>
</dbReference>
<evidence type="ECO:0000256" key="6">
    <source>
        <dbReference type="ARBA" id="ARBA00023204"/>
    </source>
</evidence>
<feature type="binding site" evidence="7">
    <location>
        <position position="66"/>
    </location>
    <ligand>
        <name>Zn(2+)</name>
        <dbReference type="ChEBI" id="CHEBI:29105"/>
        <label>1</label>
    </ligand>
</feature>
<dbReference type="PANTHER" id="PTHR21445">
    <property type="entry name" value="ENDONUCLEASE IV ENDODEOXYRIBONUCLEASE IV"/>
    <property type="match status" value="1"/>
</dbReference>
<keyword evidence="6 7" id="KW-0234">DNA repair</keyword>
<evidence type="ECO:0000256" key="1">
    <source>
        <dbReference type="ARBA" id="ARBA00005340"/>
    </source>
</evidence>
<dbReference type="CDD" id="cd00019">
    <property type="entry name" value="AP2Ec"/>
    <property type="match status" value="1"/>
</dbReference>
<reference evidence="9 10" key="1">
    <citation type="journal article" date="2016" name="Nat. Commun.">
        <title>Thousands of microbial genomes shed light on interconnected biogeochemical processes in an aquifer system.</title>
        <authorList>
            <person name="Anantharaman K."/>
            <person name="Brown C.T."/>
            <person name="Hug L.A."/>
            <person name="Sharon I."/>
            <person name="Castelle C.J."/>
            <person name="Probst A.J."/>
            <person name="Thomas B.C."/>
            <person name="Singh A."/>
            <person name="Wilkins M.J."/>
            <person name="Karaoz U."/>
            <person name="Brodie E.L."/>
            <person name="Williams K.H."/>
            <person name="Hubbard S.S."/>
            <person name="Banfield J.F."/>
        </authorList>
    </citation>
    <scope>NUCLEOTIDE SEQUENCE [LARGE SCALE GENOMIC DNA]</scope>
</reference>
<dbReference type="GO" id="GO:0003677">
    <property type="term" value="F:DNA binding"/>
    <property type="evidence" value="ECO:0007669"/>
    <property type="project" value="InterPro"/>
</dbReference>
<comment type="catalytic activity">
    <reaction evidence="7">
        <text>Endonucleolytic cleavage to 5'-phosphooligonucleotide end-products.</text>
        <dbReference type="EC" id="3.1.21.2"/>
    </reaction>
</comment>
<evidence type="ECO:0000313" key="9">
    <source>
        <dbReference type="EMBL" id="OGN08753.1"/>
    </source>
</evidence>
<dbReference type="AlphaFoldDB" id="A0A1F8F6I8"/>
<evidence type="ECO:0000256" key="5">
    <source>
        <dbReference type="ARBA" id="ARBA00022833"/>
    </source>
</evidence>
<organism evidence="9 10">
    <name type="scientific">Candidatus Yanofskybacteria bacterium RIFCSPHIGHO2_02_FULL_39_10</name>
    <dbReference type="NCBI Taxonomy" id="1802674"/>
    <lineage>
        <taxon>Bacteria</taxon>
        <taxon>Candidatus Yanofskyibacteriota</taxon>
    </lineage>
</organism>
<dbReference type="PROSITE" id="PS51432">
    <property type="entry name" value="AP_NUCLEASE_F2_4"/>
    <property type="match status" value="1"/>
</dbReference>
<feature type="binding site" evidence="7">
    <location>
        <position position="142"/>
    </location>
    <ligand>
        <name>Zn(2+)</name>
        <dbReference type="ChEBI" id="CHEBI:29105"/>
        <label>2</label>
    </ligand>
</feature>
<dbReference type="HAMAP" id="MF_00152">
    <property type="entry name" value="Nfo"/>
    <property type="match status" value="1"/>
</dbReference>
<keyword evidence="7" id="KW-0255">Endonuclease</keyword>
<dbReference type="SUPFAM" id="SSF51658">
    <property type="entry name" value="Xylose isomerase-like"/>
    <property type="match status" value="1"/>
</dbReference>
<keyword evidence="3 7" id="KW-0227">DNA damage</keyword>
<dbReference type="InterPro" id="IPR018246">
    <property type="entry name" value="AP_endonuc_F2_Zn_BS"/>
</dbReference>
<dbReference type="EC" id="3.1.21.2" evidence="7"/>
<comment type="function">
    <text evidence="7">Endonuclease IV plays a role in DNA repair. It cleaves phosphodiester bonds at apurinic or apyrimidinic (AP) sites, generating a 3'-hydroxyl group and a 5'-terminal sugar phosphate.</text>
</comment>
<keyword evidence="2 7" id="KW-0479">Metal-binding</keyword>
<protein>
    <recommendedName>
        <fullName evidence="7">Probable endonuclease 4</fullName>
        <ecNumber evidence="7">3.1.21.2</ecNumber>
    </recommendedName>
    <alternativeName>
        <fullName evidence="7">Endodeoxyribonuclease IV</fullName>
    </alternativeName>
    <alternativeName>
        <fullName evidence="7">Endonuclease IV</fullName>
    </alternativeName>
</protein>
<dbReference type="GO" id="GO:0008081">
    <property type="term" value="F:phosphoric diester hydrolase activity"/>
    <property type="evidence" value="ECO:0007669"/>
    <property type="project" value="TreeGrafter"/>
</dbReference>
<feature type="binding site" evidence="7">
    <location>
        <position position="231"/>
    </location>
    <ligand>
        <name>Zn(2+)</name>
        <dbReference type="ChEBI" id="CHEBI:29105"/>
        <label>3</label>
    </ligand>
</feature>
<comment type="caution">
    <text evidence="9">The sequence shown here is derived from an EMBL/GenBank/DDBJ whole genome shotgun (WGS) entry which is preliminary data.</text>
</comment>
<evidence type="ECO:0000256" key="7">
    <source>
        <dbReference type="HAMAP-Rule" id="MF_00152"/>
    </source>
</evidence>
<dbReference type="GO" id="GO:0006284">
    <property type="term" value="P:base-excision repair"/>
    <property type="evidence" value="ECO:0007669"/>
    <property type="project" value="TreeGrafter"/>
</dbReference>
<evidence type="ECO:0000313" key="10">
    <source>
        <dbReference type="Proteomes" id="UP000178908"/>
    </source>
</evidence>
<dbReference type="PROSITE" id="PS00731">
    <property type="entry name" value="AP_NUCLEASE_F2_3"/>
    <property type="match status" value="1"/>
</dbReference>
<comment type="similarity">
    <text evidence="1 7">Belongs to the AP endonuclease 2 family.</text>
</comment>
<dbReference type="InterPro" id="IPR013022">
    <property type="entry name" value="Xyl_isomerase-like_TIM-brl"/>
</dbReference>
<feature type="binding site" evidence="7">
    <location>
        <position position="184"/>
    </location>
    <ligand>
        <name>Zn(2+)</name>
        <dbReference type="ChEBI" id="CHEBI:29105"/>
        <label>3</label>
    </ligand>
</feature>
<feature type="binding site" evidence="7">
    <location>
        <position position="142"/>
    </location>
    <ligand>
        <name>Zn(2+)</name>
        <dbReference type="ChEBI" id="CHEBI:29105"/>
        <label>1</label>
    </ligand>
</feature>
<dbReference type="SMART" id="SM00518">
    <property type="entry name" value="AP2Ec"/>
    <property type="match status" value="1"/>
</dbReference>
<evidence type="ECO:0000256" key="2">
    <source>
        <dbReference type="ARBA" id="ARBA00022723"/>
    </source>
</evidence>
<dbReference type="GO" id="GO:0003906">
    <property type="term" value="F:DNA-(apurinic or apyrimidinic site) endonuclease activity"/>
    <property type="evidence" value="ECO:0007669"/>
    <property type="project" value="TreeGrafter"/>
</dbReference>
<dbReference type="Gene3D" id="3.20.20.150">
    <property type="entry name" value="Divalent-metal-dependent TIM barrel enzymes"/>
    <property type="match status" value="1"/>
</dbReference>
<evidence type="ECO:0000259" key="8">
    <source>
        <dbReference type="Pfam" id="PF01261"/>
    </source>
</evidence>
<dbReference type="InterPro" id="IPR036237">
    <property type="entry name" value="Xyl_isomerase-like_sf"/>
</dbReference>
<dbReference type="Pfam" id="PF01261">
    <property type="entry name" value="AP_endonuc_2"/>
    <property type="match status" value="1"/>
</dbReference>
<feature type="binding site" evidence="7">
    <location>
        <position position="233"/>
    </location>
    <ligand>
        <name>Zn(2+)</name>
        <dbReference type="ChEBI" id="CHEBI:29105"/>
        <label>3</label>
    </ligand>
</feature>
<comment type="cofactor">
    <cofactor evidence="7">
        <name>Zn(2+)</name>
        <dbReference type="ChEBI" id="CHEBI:29105"/>
    </cofactor>
    <text evidence="7">Binds 3 Zn(2+) ions.</text>
</comment>
<evidence type="ECO:0000256" key="4">
    <source>
        <dbReference type="ARBA" id="ARBA00022801"/>
    </source>
</evidence>
<evidence type="ECO:0000256" key="3">
    <source>
        <dbReference type="ARBA" id="ARBA00022763"/>
    </source>
</evidence>
<feature type="domain" description="Xylose isomerase-like TIM barrel" evidence="8">
    <location>
        <begin position="18"/>
        <end position="266"/>
    </location>
</feature>
<accession>A0A1F8F6I8</accession>
<feature type="binding site" evidence="7">
    <location>
        <position position="261"/>
    </location>
    <ligand>
        <name>Zn(2+)</name>
        <dbReference type="ChEBI" id="CHEBI:29105"/>
        <label>2</label>
    </ligand>
</feature>
<name>A0A1F8F6I8_9BACT</name>
<keyword evidence="5 7" id="KW-0862">Zinc</keyword>
<sequence length="279" mass="31101">MRIGCHVSIAGGIWNAPKNAADLGCEVFQMFTRSPQGGPAPQINQELVVRFKEEMKRWGQKDCYIHAPYYINFASAKETTRKASVRIIREELERGSLIGAKCLMTHLGSSKDFTRSEALKLVASGVKAVMKGYKGSTEFLLEISAGSGNVIGDTFEELHAILEYIRKQDVMAYHNIGICLDSAHMFASGYDIKTKEGFSSTLKVMKKVLGLEKIRVIHANDSKVDLGERKDRHDHVGDGKIGIEGFKNLVKTFPEVDFILETKHDKVIADIKKLKGIRK</sequence>
<dbReference type="InterPro" id="IPR001719">
    <property type="entry name" value="AP_endonuc_2"/>
</dbReference>
<dbReference type="GO" id="GO:0008270">
    <property type="term" value="F:zinc ion binding"/>
    <property type="evidence" value="ECO:0007669"/>
    <property type="project" value="UniProtKB-UniRule"/>
</dbReference>
<feature type="binding site" evidence="7">
    <location>
        <position position="106"/>
    </location>
    <ligand>
        <name>Zn(2+)</name>
        <dbReference type="ChEBI" id="CHEBI:29105"/>
        <label>1</label>
    </ligand>
</feature>
<dbReference type="Proteomes" id="UP000178908">
    <property type="component" value="Unassembled WGS sequence"/>
</dbReference>
<dbReference type="EMBL" id="MGJO01000041">
    <property type="protein sequence ID" value="OGN08753.1"/>
    <property type="molecule type" value="Genomic_DNA"/>
</dbReference>
<keyword evidence="7" id="KW-0540">Nuclease</keyword>
<feature type="binding site" evidence="7">
    <location>
        <position position="181"/>
    </location>
    <ligand>
        <name>Zn(2+)</name>
        <dbReference type="ChEBI" id="CHEBI:29105"/>
        <label>2</label>
    </ligand>
</feature>
<gene>
    <name evidence="7" type="primary">nfo</name>
    <name evidence="9" type="ORF">A3C61_02385</name>
</gene>
<keyword evidence="4 7" id="KW-0378">Hydrolase</keyword>
<dbReference type="GO" id="GO:0008833">
    <property type="term" value="F:deoxyribonuclease IV (phage-T4-induced) activity"/>
    <property type="evidence" value="ECO:0007669"/>
    <property type="project" value="UniProtKB-UniRule"/>
</dbReference>
<dbReference type="PANTHER" id="PTHR21445:SF0">
    <property type="entry name" value="APURINIC-APYRIMIDINIC ENDONUCLEASE"/>
    <property type="match status" value="1"/>
</dbReference>
<proteinExistence type="inferred from homology"/>
<feature type="binding site" evidence="7">
    <location>
        <position position="218"/>
    </location>
    <ligand>
        <name>Zn(2+)</name>
        <dbReference type="ChEBI" id="CHEBI:29105"/>
        <label>2</label>
    </ligand>
</feature>
<dbReference type="FunFam" id="3.20.20.150:FF:000001">
    <property type="entry name" value="Probable endonuclease 4"/>
    <property type="match status" value="1"/>
</dbReference>